<dbReference type="NCBIfam" id="TIGR04057">
    <property type="entry name" value="SusC_RagA_signa"/>
    <property type="match status" value="1"/>
</dbReference>
<dbReference type="SUPFAM" id="SSF56935">
    <property type="entry name" value="Porins"/>
    <property type="match status" value="1"/>
</dbReference>
<dbReference type="InterPro" id="IPR037066">
    <property type="entry name" value="Plug_dom_sf"/>
</dbReference>
<evidence type="ECO:0000256" key="4">
    <source>
        <dbReference type="ARBA" id="ARBA00022496"/>
    </source>
</evidence>
<keyword evidence="6" id="KW-0408">Iron</keyword>
<dbReference type="RefSeq" id="WP_229800941.1">
    <property type="nucleotide sequence ID" value="NZ_BMPB01000001.1"/>
</dbReference>
<sequence>MKRHYWNHVYMIFLLLLFSLYAKAQHLTISGQVVDEQQEPVIGASVSIRNSSTGTITDMDGGFTLQTPIDAVIQFSFIGYETVEVKATAEPMRIVLKENTQMVDEVVVTALGIKREKKALAYSVTELKDDAFRVKDSNLAAGLAGKVAGVNVVKPATGAMGSSRITIRGNGSFGSNQPLYVVDGIPLDNSDYGQPGLWGGTDNGDGISSISSDDIESMTVLKGGTAAALYGSRAANGAIVITTKKGQKGKVKVELNSSFTLDKPIVNTSDFQYEYGQGISGVAPNSQEMALLSGPASWGAKLDGSDVLQFDGVARPYSAVSKKNFSNFYDNAWSLNNNLSLSGGSESTQYRLSVGDQRYHDLFPNSKLNRNNVSLNLTTDITKRITLQASVMYMRERVKNRQNVNDYSSNGNVLLWTLPPNIDIRSLSPAVKENGDELLLSDMYVYFANPYFIANKRAQQDAKDRMLGSLQLQYNITDNWYIRGKAGGDMIYRRAESTTPMGTGYLKEGNISASSTYNGEFNAEAILGYTNRFSDIWTVSAFAGWNSMIAWSETVSAYGSRFIQPNFNVIGNTEVTSGGKNRWENYINSIMGQAEVSYKNLLFLTLSGRNDWFSALSLRDKSTPNNIFYPSVGAGLIVSEMVTLPSWFSFLKARGSWAQSGGAVSPYNLALTYSYGEAINGYPTGSINTSTIPNLDLKPLTSTAYEAGVDVRFFENRLGLDLTYYIRNTSDDIVTAQISSGSGYNNVLINAGKINNQGIELLLTGTPVRTKNFEWNSSFNFSYNKSEIKKITDNVNSFIMATARAGAAGDQGSPAFIYQEVGEPYGIIKGYSYQRDENNNIIYDSAGLPQRGEIKKLGESIHPYTLGFSNRFNYRDFNLNVLIDGKFGGSVFSGTNNMTCYLGTSKMTLDGREGGVVGKGVKRDGSVNDKAVPAMDYYMHLANNITEEFVYDASFVKLREISVGYSLPKKLIRNAGFSNVMISLVGRNLWTLYSKVPLVDPESSYTSGNAQGLEQFGLPATRSWGFNVNIQF</sequence>
<dbReference type="Gene3D" id="2.60.40.1120">
    <property type="entry name" value="Carboxypeptidase-like, regulatory domain"/>
    <property type="match status" value="1"/>
</dbReference>
<dbReference type="InterPro" id="IPR023997">
    <property type="entry name" value="TonB-dep_OMP_SusC/RagA_CS"/>
</dbReference>
<dbReference type="Pfam" id="PF07715">
    <property type="entry name" value="Plug"/>
    <property type="match status" value="1"/>
</dbReference>
<evidence type="ECO:0000259" key="15">
    <source>
        <dbReference type="Pfam" id="PF07715"/>
    </source>
</evidence>
<name>A0ABR6KJT1_9BACT</name>
<keyword evidence="3 11" id="KW-1134">Transmembrane beta strand</keyword>
<feature type="domain" description="TonB-dependent receptor-like beta-barrel" evidence="14">
    <location>
        <begin position="452"/>
        <end position="804"/>
    </location>
</feature>
<dbReference type="EMBL" id="JACHOC010000003">
    <property type="protein sequence ID" value="MBB4621752.1"/>
    <property type="molecule type" value="Genomic_DNA"/>
</dbReference>
<dbReference type="PROSITE" id="PS52016">
    <property type="entry name" value="TONB_DEPENDENT_REC_3"/>
    <property type="match status" value="1"/>
</dbReference>
<keyword evidence="2 11" id="KW-0813">Transport</keyword>
<comment type="caution">
    <text evidence="16">The sequence shown here is derived from an EMBL/GenBank/DDBJ whole genome shotgun (WGS) entry which is preliminary data.</text>
</comment>
<dbReference type="NCBIfam" id="TIGR04056">
    <property type="entry name" value="OMP_RagA_SusC"/>
    <property type="match status" value="1"/>
</dbReference>
<comment type="similarity">
    <text evidence="11 12">Belongs to the TonB-dependent receptor family.</text>
</comment>
<keyword evidence="13" id="KW-0732">Signal</keyword>
<evidence type="ECO:0000313" key="16">
    <source>
        <dbReference type="EMBL" id="MBB4621752.1"/>
    </source>
</evidence>
<keyword evidence="9 11" id="KW-0472">Membrane</keyword>
<dbReference type="Proteomes" id="UP000533637">
    <property type="component" value="Unassembled WGS sequence"/>
</dbReference>
<evidence type="ECO:0000256" key="12">
    <source>
        <dbReference type="RuleBase" id="RU003357"/>
    </source>
</evidence>
<evidence type="ECO:0000313" key="17">
    <source>
        <dbReference type="Proteomes" id="UP000533637"/>
    </source>
</evidence>
<keyword evidence="10 11" id="KW-0998">Cell outer membrane</keyword>
<dbReference type="Gene3D" id="2.40.170.20">
    <property type="entry name" value="TonB-dependent receptor, beta-barrel domain"/>
    <property type="match status" value="1"/>
</dbReference>
<dbReference type="SUPFAM" id="SSF49464">
    <property type="entry name" value="Carboxypeptidase regulatory domain-like"/>
    <property type="match status" value="1"/>
</dbReference>
<keyword evidence="5 11" id="KW-0812">Transmembrane</keyword>
<dbReference type="InterPro" id="IPR000531">
    <property type="entry name" value="Beta-barrel_TonB"/>
</dbReference>
<evidence type="ECO:0000256" key="2">
    <source>
        <dbReference type="ARBA" id="ARBA00022448"/>
    </source>
</evidence>
<proteinExistence type="inferred from homology"/>
<feature type="chain" id="PRO_5047129993" evidence="13">
    <location>
        <begin position="25"/>
        <end position="1032"/>
    </location>
</feature>
<dbReference type="Pfam" id="PF13715">
    <property type="entry name" value="CarbopepD_reg_2"/>
    <property type="match status" value="1"/>
</dbReference>
<keyword evidence="7" id="KW-0406">Ion transport</keyword>
<dbReference type="Gene3D" id="2.170.130.10">
    <property type="entry name" value="TonB-dependent receptor, plug domain"/>
    <property type="match status" value="1"/>
</dbReference>
<dbReference type="PANTHER" id="PTHR32552:SF81">
    <property type="entry name" value="TONB-DEPENDENT OUTER MEMBRANE RECEPTOR"/>
    <property type="match status" value="1"/>
</dbReference>
<reference evidence="16 17" key="1">
    <citation type="submission" date="2020-08" db="EMBL/GenBank/DDBJ databases">
        <title>Genomic Encyclopedia of Type Strains, Phase IV (KMG-IV): sequencing the most valuable type-strain genomes for metagenomic binning, comparative biology and taxonomic classification.</title>
        <authorList>
            <person name="Goeker M."/>
        </authorList>
    </citation>
    <scope>NUCLEOTIDE SEQUENCE [LARGE SCALE GENOMIC DNA]</scope>
    <source>
        <strain evidence="16 17">DSM 102983</strain>
    </source>
</reference>
<keyword evidence="8 12" id="KW-0798">TonB box</keyword>
<organism evidence="16 17">
    <name type="scientific">Parabacteroides faecis</name>
    <dbReference type="NCBI Taxonomy" id="1217282"/>
    <lineage>
        <taxon>Bacteria</taxon>
        <taxon>Pseudomonadati</taxon>
        <taxon>Bacteroidota</taxon>
        <taxon>Bacteroidia</taxon>
        <taxon>Bacteroidales</taxon>
        <taxon>Tannerellaceae</taxon>
        <taxon>Parabacteroides</taxon>
    </lineage>
</organism>
<feature type="signal peptide" evidence="13">
    <location>
        <begin position="1"/>
        <end position="24"/>
    </location>
</feature>
<evidence type="ECO:0000256" key="6">
    <source>
        <dbReference type="ARBA" id="ARBA00023004"/>
    </source>
</evidence>
<evidence type="ECO:0000256" key="9">
    <source>
        <dbReference type="ARBA" id="ARBA00023136"/>
    </source>
</evidence>
<comment type="subcellular location">
    <subcellularLocation>
        <location evidence="1 11">Cell outer membrane</location>
        <topology evidence="1 11">Multi-pass membrane protein</topology>
    </subcellularLocation>
</comment>
<keyword evidence="17" id="KW-1185">Reference proteome</keyword>
<evidence type="ECO:0000256" key="8">
    <source>
        <dbReference type="ARBA" id="ARBA00023077"/>
    </source>
</evidence>
<protein>
    <submittedName>
        <fullName evidence="16">TonB-linked SusC/RagA family outer membrane protein</fullName>
    </submittedName>
</protein>
<dbReference type="InterPro" id="IPR023996">
    <property type="entry name" value="TonB-dep_OMP_SusC/RagA"/>
</dbReference>
<evidence type="ECO:0000256" key="1">
    <source>
        <dbReference type="ARBA" id="ARBA00004571"/>
    </source>
</evidence>
<feature type="domain" description="TonB-dependent receptor plug" evidence="15">
    <location>
        <begin position="118"/>
        <end position="238"/>
    </location>
</feature>
<dbReference type="Pfam" id="PF00593">
    <property type="entry name" value="TonB_dep_Rec_b-barrel"/>
    <property type="match status" value="1"/>
</dbReference>
<evidence type="ECO:0000256" key="13">
    <source>
        <dbReference type="SAM" id="SignalP"/>
    </source>
</evidence>
<evidence type="ECO:0000256" key="10">
    <source>
        <dbReference type="ARBA" id="ARBA00023237"/>
    </source>
</evidence>
<gene>
    <name evidence="16" type="ORF">GGQ57_001649</name>
</gene>
<keyword evidence="4" id="KW-0410">Iron transport</keyword>
<dbReference type="InterPro" id="IPR008969">
    <property type="entry name" value="CarboxyPept-like_regulatory"/>
</dbReference>
<dbReference type="PANTHER" id="PTHR32552">
    <property type="entry name" value="FERRICHROME IRON RECEPTOR-RELATED"/>
    <property type="match status" value="1"/>
</dbReference>
<dbReference type="InterPro" id="IPR039426">
    <property type="entry name" value="TonB-dep_rcpt-like"/>
</dbReference>
<evidence type="ECO:0000256" key="5">
    <source>
        <dbReference type="ARBA" id="ARBA00022692"/>
    </source>
</evidence>
<dbReference type="InterPro" id="IPR036942">
    <property type="entry name" value="Beta-barrel_TonB_sf"/>
</dbReference>
<evidence type="ECO:0000256" key="11">
    <source>
        <dbReference type="PROSITE-ProRule" id="PRU01360"/>
    </source>
</evidence>
<dbReference type="InterPro" id="IPR012910">
    <property type="entry name" value="Plug_dom"/>
</dbReference>
<evidence type="ECO:0000256" key="7">
    <source>
        <dbReference type="ARBA" id="ARBA00023065"/>
    </source>
</evidence>
<evidence type="ECO:0000256" key="3">
    <source>
        <dbReference type="ARBA" id="ARBA00022452"/>
    </source>
</evidence>
<accession>A0ABR6KJT1</accession>
<evidence type="ECO:0000259" key="14">
    <source>
        <dbReference type="Pfam" id="PF00593"/>
    </source>
</evidence>